<evidence type="ECO:0000313" key="1">
    <source>
        <dbReference type="EMBL" id="MEL1242265.1"/>
    </source>
</evidence>
<proteinExistence type="predicted"/>
<keyword evidence="2" id="KW-1185">Reference proteome</keyword>
<dbReference type="PANTHER" id="PTHR47199:SF2">
    <property type="entry name" value="PHOTOSYSTEM II STABILITY_ASSEMBLY FACTOR HCF136, CHLOROPLASTIC"/>
    <property type="match status" value="1"/>
</dbReference>
<dbReference type="PANTHER" id="PTHR47199">
    <property type="entry name" value="PHOTOSYSTEM II STABILITY/ASSEMBLY FACTOR HCF136, CHLOROPLASTIC"/>
    <property type="match status" value="1"/>
</dbReference>
<reference evidence="1 2" key="1">
    <citation type="submission" date="2024-04" db="EMBL/GenBank/DDBJ databases">
        <title>Flavobacterium sp. DGU99 16S ribosomal RNA gene Genome sequencing and assembly.</title>
        <authorList>
            <person name="Park S."/>
        </authorList>
    </citation>
    <scope>NUCLEOTIDE SEQUENCE [LARGE SCALE GENOMIC DNA]</scope>
    <source>
        <strain evidence="1 2">DGU99</strain>
    </source>
</reference>
<dbReference type="InterPro" id="IPR015943">
    <property type="entry name" value="WD40/YVTN_repeat-like_dom_sf"/>
</dbReference>
<dbReference type="RefSeq" id="WP_341701464.1">
    <property type="nucleotide sequence ID" value="NZ_JBBYHU010000038.1"/>
</dbReference>
<dbReference type="EMBL" id="JBBYHU010000038">
    <property type="protein sequence ID" value="MEL1242265.1"/>
    <property type="molecule type" value="Genomic_DNA"/>
</dbReference>
<sequence length="355" mass="39619">MEIKSLLKYFLLVFFCSFGMFIQSQNVKNQIYFKSLKIDTLLHDNISIRAILVDKNKIWYAANNSRFGFFDLETKLRTENKIVSESSELEFRSMAQNGQNIFLLSIVNPAFLYKVSKTTLKPTLVYQENHEKVFYDSFQFWNDKEGIAIGDPTDGFLSIIITRDGGLSWNKIQADKLPPLVDGEAAFAASNTNIVVKGNHTWVVSGGIKSRVFYSADKGKTWSVFATPIVQGKQMTGIFSADFYDAKKGFISGGDYEIPTQNFGNKAMTTDGGKTWNLVAEHAGFGFSSCIQYVPKSKGKGLVSVGATGIYYSNDAGVSWKQLAKDPSLYTIRFIDANTAVAAGRNKLVRIEFLK</sequence>
<dbReference type="CDD" id="cd15482">
    <property type="entry name" value="Sialidase_non-viral"/>
    <property type="match status" value="1"/>
</dbReference>
<dbReference type="Gene3D" id="2.130.10.10">
    <property type="entry name" value="YVTN repeat-like/Quinoprotein amine dehydrogenase"/>
    <property type="match status" value="1"/>
</dbReference>
<protein>
    <submittedName>
        <fullName evidence="1">Oxidoreductase</fullName>
    </submittedName>
</protein>
<accession>A0ABU9HQ41</accession>
<dbReference type="Proteomes" id="UP001398556">
    <property type="component" value="Unassembled WGS sequence"/>
</dbReference>
<dbReference type="SUPFAM" id="SSF50939">
    <property type="entry name" value="Sialidases"/>
    <property type="match status" value="1"/>
</dbReference>
<comment type="caution">
    <text evidence="1">The sequence shown here is derived from an EMBL/GenBank/DDBJ whole genome shotgun (WGS) entry which is preliminary data.</text>
</comment>
<organism evidence="1 2">
    <name type="scientific">Flavobacterium flavipallidum</name>
    <dbReference type="NCBI Taxonomy" id="3139140"/>
    <lineage>
        <taxon>Bacteria</taxon>
        <taxon>Pseudomonadati</taxon>
        <taxon>Bacteroidota</taxon>
        <taxon>Flavobacteriia</taxon>
        <taxon>Flavobacteriales</taxon>
        <taxon>Flavobacteriaceae</taxon>
        <taxon>Flavobacterium</taxon>
    </lineage>
</organism>
<name>A0ABU9HQ41_9FLAO</name>
<gene>
    <name evidence="1" type="ORF">AAEO59_14495</name>
</gene>
<evidence type="ECO:0000313" key="2">
    <source>
        <dbReference type="Proteomes" id="UP001398556"/>
    </source>
</evidence>
<dbReference type="InterPro" id="IPR036278">
    <property type="entry name" value="Sialidase_sf"/>
</dbReference>